<gene>
    <name evidence="1" type="ORF">Tci_851670</name>
</gene>
<protein>
    <submittedName>
        <fullName evidence="1">Uncharacterized protein</fullName>
    </submittedName>
</protein>
<organism evidence="1">
    <name type="scientific">Tanacetum cinerariifolium</name>
    <name type="common">Dalmatian daisy</name>
    <name type="synonym">Chrysanthemum cinerariifolium</name>
    <dbReference type="NCBI Taxonomy" id="118510"/>
    <lineage>
        <taxon>Eukaryota</taxon>
        <taxon>Viridiplantae</taxon>
        <taxon>Streptophyta</taxon>
        <taxon>Embryophyta</taxon>
        <taxon>Tracheophyta</taxon>
        <taxon>Spermatophyta</taxon>
        <taxon>Magnoliopsida</taxon>
        <taxon>eudicotyledons</taxon>
        <taxon>Gunneridae</taxon>
        <taxon>Pentapetalae</taxon>
        <taxon>asterids</taxon>
        <taxon>campanulids</taxon>
        <taxon>Asterales</taxon>
        <taxon>Asteraceae</taxon>
        <taxon>Asteroideae</taxon>
        <taxon>Anthemideae</taxon>
        <taxon>Anthemidinae</taxon>
        <taxon>Tanacetum</taxon>
    </lineage>
</organism>
<evidence type="ECO:0000313" key="1">
    <source>
        <dbReference type="EMBL" id="GFC79700.1"/>
    </source>
</evidence>
<reference evidence="1" key="1">
    <citation type="journal article" date="2019" name="Sci. Rep.">
        <title>Draft genome of Tanacetum cinerariifolium, the natural source of mosquito coil.</title>
        <authorList>
            <person name="Yamashiro T."/>
            <person name="Shiraishi A."/>
            <person name="Satake H."/>
            <person name="Nakayama K."/>
        </authorList>
    </citation>
    <scope>NUCLEOTIDE SEQUENCE</scope>
</reference>
<comment type="caution">
    <text evidence="1">The sequence shown here is derived from an EMBL/GenBank/DDBJ whole genome shotgun (WGS) entry which is preliminary data.</text>
</comment>
<feature type="non-terminal residue" evidence="1">
    <location>
        <position position="1"/>
    </location>
</feature>
<proteinExistence type="predicted"/>
<dbReference type="AlphaFoldDB" id="A0A699R0N9"/>
<dbReference type="EMBL" id="BKCJ011071637">
    <property type="protein sequence ID" value="GFC79700.1"/>
    <property type="molecule type" value="Genomic_DNA"/>
</dbReference>
<sequence length="63" mass="6892">RSIDILVFGVRRSFEVVVGRSLSSLEANSDEGVTGLAIFLPLYLVDALDLVKDDYFDGGENDL</sequence>
<name>A0A699R0N9_TANCI</name>
<accession>A0A699R0N9</accession>